<name>A0A6J5SVS7_9CAUD</name>
<organism evidence="1">
    <name type="scientific">uncultured Caudovirales phage</name>
    <dbReference type="NCBI Taxonomy" id="2100421"/>
    <lineage>
        <taxon>Viruses</taxon>
        <taxon>Duplodnaviria</taxon>
        <taxon>Heunggongvirae</taxon>
        <taxon>Uroviricota</taxon>
        <taxon>Caudoviricetes</taxon>
        <taxon>Peduoviridae</taxon>
        <taxon>Maltschvirus</taxon>
        <taxon>Maltschvirus maltsch</taxon>
    </lineage>
</organism>
<dbReference type="EMBL" id="LR797474">
    <property type="protein sequence ID" value="CAB4218547.1"/>
    <property type="molecule type" value="Genomic_DNA"/>
</dbReference>
<sequence>MKNNYVKPFGIFNESLEESVSIGSNWYYGIADCHGLESFVKEPDMADATELDDLFDLGLSDTDSKNDPVKKQYVGNLSMMRMRCRYNGQRHPVVYRVKLSDDDADMVEDLLNSGDYINALNVVKGNSQEVQLARGGNGSAEKAWKMIPNPDLDPMHY</sequence>
<protein>
    <submittedName>
        <fullName evidence="1">Uncharacterized protein</fullName>
    </submittedName>
</protein>
<evidence type="ECO:0000313" key="1">
    <source>
        <dbReference type="EMBL" id="CAB4218547.1"/>
    </source>
</evidence>
<gene>
    <name evidence="1" type="ORF">UFOVP1604_30</name>
</gene>
<reference evidence="1" key="1">
    <citation type="submission" date="2020-05" db="EMBL/GenBank/DDBJ databases">
        <authorList>
            <person name="Chiriac C."/>
            <person name="Salcher M."/>
            <person name="Ghai R."/>
            <person name="Kavagutti S V."/>
        </authorList>
    </citation>
    <scope>NUCLEOTIDE SEQUENCE</scope>
</reference>
<accession>A0A6J5SVS7</accession>
<proteinExistence type="predicted"/>